<dbReference type="SMART" id="SM00862">
    <property type="entry name" value="Trans_reg_C"/>
    <property type="match status" value="1"/>
</dbReference>
<evidence type="ECO:0000256" key="3">
    <source>
        <dbReference type="ARBA" id="ARBA00023163"/>
    </source>
</evidence>
<comment type="caution">
    <text evidence="6">The sequence shown here is derived from an EMBL/GenBank/DDBJ whole genome shotgun (WGS) entry which is preliminary data.</text>
</comment>
<proteinExistence type="predicted"/>
<organism evidence="6 7">
    <name type="scientific">Candidatus Enterococcus moelleringii</name>
    <dbReference type="NCBI Taxonomy" id="2815325"/>
    <lineage>
        <taxon>Bacteria</taxon>
        <taxon>Bacillati</taxon>
        <taxon>Bacillota</taxon>
        <taxon>Bacilli</taxon>
        <taxon>Lactobacillales</taxon>
        <taxon>Enterococcaceae</taxon>
        <taxon>Enterococcus</taxon>
    </lineage>
</organism>
<evidence type="ECO:0000256" key="2">
    <source>
        <dbReference type="ARBA" id="ARBA00023125"/>
    </source>
</evidence>
<evidence type="ECO:0000256" key="4">
    <source>
        <dbReference type="PROSITE-ProRule" id="PRU01091"/>
    </source>
</evidence>
<dbReference type="Proteomes" id="UP000664601">
    <property type="component" value="Unassembled WGS sequence"/>
</dbReference>
<evidence type="ECO:0000256" key="1">
    <source>
        <dbReference type="ARBA" id="ARBA00023015"/>
    </source>
</evidence>
<name>A0ABS3LAY2_9ENTE</name>
<keyword evidence="2 4" id="KW-0238">DNA-binding</keyword>
<keyword evidence="1" id="KW-0805">Transcription regulation</keyword>
<dbReference type="InterPro" id="IPR001867">
    <property type="entry name" value="OmpR/PhoB-type_DNA-bd"/>
</dbReference>
<dbReference type="InterPro" id="IPR036388">
    <property type="entry name" value="WH-like_DNA-bd_sf"/>
</dbReference>
<dbReference type="EMBL" id="JAFREM010000018">
    <property type="protein sequence ID" value="MBO1306782.1"/>
    <property type="molecule type" value="Genomic_DNA"/>
</dbReference>
<protein>
    <submittedName>
        <fullName evidence="6">Helix-turn-helix domain-containing protein</fullName>
    </submittedName>
</protein>
<feature type="DNA-binding region" description="OmpR/PhoB-type" evidence="4">
    <location>
        <begin position="131"/>
        <end position="232"/>
    </location>
</feature>
<dbReference type="SUPFAM" id="SSF46894">
    <property type="entry name" value="C-terminal effector domain of the bipartite response regulators"/>
    <property type="match status" value="1"/>
</dbReference>
<dbReference type="Pfam" id="PF00486">
    <property type="entry name" value="Trans_reg_C"/>
    <property type="match status" value="1"/>
</dbReference>
<accession>A0ABS3LAY2</accession>
<keyword evidence="7" id="KW-1185">Reference proteome</keyword>
<evidence type="ECO:0000313" key="6">
    <source>
        <dbReference type="EMBL" id="MBO1306782.1"/>
    </source>
</evidence>
<dbReference type="PROSITE" id="PS51755">
    <property type="entry name" value="OMPR_PHOB"/>
    <property type="match status" value="1"/>
</dbReference>
<dbReference type="InterPro" id="IPR016032">
    <property type="entry name" value="Sig_transdc_resp-reg_C-effctor"/>
</dbReference>
<dbReference type="RefSeq" id="WP_207673710.1">
    <property type="nucleotide sequence ID" value="NZ_JAFREM010000018.1"/>
</dbReference>
<keyword evidence="3" id="KW-0804">Transcription</keyword>
<sequence>MQQVLLLTKNILSEEKLQKSLQTLNYEVFSTASFLELSKYTQVNEHFLEYFQFVILSKTICNEEILEVLPLLKRHKLTILRSFEVDPSEQERTFLENGGIKHWLVDSSPSELLREKLQQAFLADTYPTSEGSTVEADTSSPFQRQKVEYKLSNTIKHLSKQETEFFKIIFTSPSQPVTREELCERLWGDKTTNSHLSTLSSLSKRIEQKFNKNGFTGSIIKTQWGDGYTLSNEFADQVAGIRRSPEVVGHLFNIA</sequence>
<dbReference type="Gene3D" id="1.10.10.10">
    <property type="entry name" value="Winged helix-like DNA-binding domain superfamily/Winged helix DNA-binding domain"/>
    <property type="match status" value="1"/>
</dbReference>
<gene>
    <name evidence="6" type="ORF">JZO70_11450</name>
</gene>
<evidence type="ECO:0000313" key="7">
    <source>
        <dbReference type="Proteomes" id="UP000664601"/>
    </source>
</evidence>
<evidence type="ECO:0000259" key="5">
    <source>
        <dbReference type="PROSITE" id="PS51755"/>
    </source>
</evidence>
<feature type="domain" description="OmpR/PhoB-type" evidence="5">
    <location>
        <begin position="131"/>
        <end position="232"/>
    </location>
</feature>
<reference evidence="6 7" key="1">
    <citation type="submission" date="2021-03" db="EMBL/GenBank/DDBJ databases">
        <title>Enterococcal diversity collection.</title>
        <authorList>
            <person name="Gilmore M.S."/>
            <person name="Schwartzman J."/>
            <person name="Van Tyne D."/>
            <person name="Martin M."/>
            <person name="Earl A.M."/>
            <person name="Manson A.L."/>
            <person name="Straub T."/>
            <person name="Salamzade R."/>
            <person name="Saavedra J."/>
            <person name="Lebreton F."/>
            <person name="Prichula J."/>
            <person name="Schaufler K."/>
            <person name="Gaca A."/>
            <person name="Sgardioli B."/>
            <person name="Wagenaar J."/>
            <person name="Strong T."/>
        </authorList>
    </citation>
    <scope>NUCLEOTIDE SEQUENCE [LARGE SCALE GENOMIC DNA]</scope>
    <source>
        <strain evidence="6 7">669A</strain>
    </source>
</reference>